<accession>A0A7J9EZY2</accession>
<feature type="non-terminal residue" evidence="1">
    <location>
        <position position="1"/>
    </location>
</feature>
<sequence length="47" mass="4969">WVVRVGERQSLILKINILKTIESKGGKLSAVPGSSIAGSFGTTRILS</sequence>
<comment type="caution">
    <text evidence="1">The sequence shown here is derived from an EMBL/GenBank/DDBJ whole genome shotgun (WGS) entry which is preliminary data.</text>
</comment>
<protein>
    <submittedName>
        <fullName evidence="1">Uncharacterized protein</fullName>
    </submittedName>
</protein>
<keyword evidence="2" id="KW-1185">Reference proteome</keyword>
<evidence type="ECO:0000313" key="2">
    <source>
        <dbReference type="Proteomes" id="UP000593568"/>
    </source>
</evidence>
<proteinExistence type="predicted"/>
<dbReference type="AlphaFoldDB" id="A0A7J9EZY2"/>
<evidence type="ECO:0000313" key="1">
    <source>
        <dbReference type="EMBL" id="MBA0778609.1"/>
    </source>
</evidence>
<dbReference type="EMBL" id="JABEZW010000010">
    <property type="protein sequence ID" value="MBA0778609.1"/>
    <property type="molecule type" value="Genomic_DNA"/>
</dbReference>
<name>A0A7J9EZY2_9ROSI</name>
<dbReference type="Proteomes" id="UP000593568">
    <property type="component" value="Unassembled WGS sequence"/>
</dbReference>
<gene>
    <name evidence="1" type="ORF">Gotri_006457</name>
</gene>
<organism evidence="1 2">
    <name type="scientific">Gossypium trilobum</name>
    <dbReference type="NCBI Taxonomy" id="34281"/>
    <lineage>
        <taxon>Eukaryota</taxon>
        <taxon>Viridiplantae</taxon>
        <taxon>Streptophyta</taxon>
        <taxon>Embryophyta</taxon>
        <taxon>Tracheophyta</taxon>
        <taxon>Spermatophyta</taxon>
        <taxon>Magnoliopsida</taxon>
        <taxon>eudicotyledons</taxon>
        <taxon>Gunneridae</taxon>
        <taxon>Pentapetalae</taxon>
        <taxon>rosids</taxon>
        <taxon>malvids</taxon>
        <taxon>Malvales</taxon>
        <taxon>Malvaceae</taxon>
        <taxon>Malvoideae</taxon>
        <taxon>Gossypium</taxon>
    </lineage>
</organism>
<reference evidence="1 2" key="1">
    <citation type="journal article" date="2019" name="Genome Biol. Evol.">
        <title>Insights into the evolution of the New World diploid cottons (Gossypium, subgenus Houzingenia) based on genome sequencing.</title>
        <authorList>
            <person name="Grover C.E."/>
            <person name="Arick M.A. 2nd"/>
            <person name="Thrash A."/>
            <person name="Conover J.L."/>
            <person name="Sanders W.S."/>
            <person name="Peterson D.G."/>
            <person name="Frelichowski J.E."/>
            <person name="Scheffler J.A."/>
            <person name="Scheffler B.E."/>
            <person name="Wendel J.F."/>
        </authorList>
    </citation>
    <scope>NUCLEOTIDE SEQUENCE [LARGE SCALE GENOMIC DNA]</scope>
    <source>
        <strain evidence="1">8</strain>
        <tissue evidence="1">Leaf</tissue>
    </source>
</reference>